<organism evidence="7 8">
    <name type="scientific">Paenibacillus naphthalenovorans</name>
    <dbReference type="NCBI Taxonomy" id="162209"/>
    <lineage>
        <taxon>Bacteria</taxon>
        <taxon>Bacillati</taxon>
        <taxon>Bacillota</taxon>
        <taxon>Bacilli</taxon>
        <taxon>Bacillales</taxon>
        <taxon>Paenibacillaceae</taxon>
        <taxon>Paenibacillus</taxon>
    </lineage>
</organism>
<gene>
    <name evidence="7" type="ORF">IJ22_24830</name>
</gene>
<keyword evidence="4" id="KW-1133">Transmembrane helix</keyword>
<dbReference type="GO" id="GO:0005886">
    <property type="term" value="C:plasma membrane"/>
    <property type="evidence" value="ECO:0007669"/>
    <property type="project" value="UniProtKB-SubCell"/>
</dbReference>
<feature type="domain" description="RDD" evidence="6">
    <location>
        <begin position="43"/>
        <end position="201"/>
    </location>
</feature>
<reference evidence="8" key="1">
    <citation type="submission" date="2015-12" db="EMBL/GenBank/DDBJ databases">
        <title>Complete genome sequences of two moderately thermophilic Paenibacillus species.</title>
        <authorList>
            <person name="Butler R.III."/>
            <person name="Wang J."/>
            <person name="Stark B.C."/>
            <person name="Pombert J.-F."/>
        </authorList>
    </citation>
    <scope>NUCLEOTIDE SEQUENCE [LARGE SCALE GENOMIC DNA]</scope>
    <source>
        <strain evidence="8">32O-Y</strain>
    </source>
</reference>
<dbReference type="STRING" id="162209.IJ22_24830"/>
<keyword evidence="8" id="KW-1185">Reference proteome</keyword>
<dbReference type="PATRIC" id="fig|162209.4.peg.2641"/>
<evidence type="ECO:0000256" key="2">
    <source>
        <dbReference type="ARBA" id="ARBA00022475"/>
    </source>
</evidence>
<protein>
    <submittedName>
        <fullName evidence="7">RDD family protein</fullName>
    </submittedName>
</protein>
<dbReference type="PANTHER" id="PTHR36115:SF4">
    <property type="entry name" value="MEMBRANE PROTEIN"/>
    <property type="match status" value="1"/>
</dbReference>
<proteinExistence type="predicted"/>
<dbReference type="Proteomes" id="UP000061660">
    <property type="component" value="Chromosome"/>
</dbReference>
<keyword evidence="5" id="KW-0472">Membrane</keyword>
<sequence>MTCSFRGKKNRRSKCAIQSLFVQYGFIAGSEYREMKGDQMTLALRRLLAYWLDFVLLAIILVDLQGLVYITTSGFPFHFLKEGYHIEIWVLLSMSLPVWLYFIWFELNQQQTLGKRMLKLKVTNRERSKITFRQAFLRTFIRLLPWELTHIIILVPEPWWGMEGPPAHMHLIYIPNLMLLLYILILFAGKGEKGVHDMAAKTMVMRIRDER</sequence>
<keyword evidence="2" id="KW-1003">Cell membrane</keyword>
<dbReference type="InterPro" id="IPR051791">
    <property type="entry name" value="Pra-immunoreactive"/>
</dbReference>
<evidence type="ECO:0000256" key="4">
    <source>
        <dbReference type="ARBA" id="ARBA00022989"/>
    </source>
</evidence>
<dbReference type="KEGG" id="pnp:IJ22_24830"/>
<dbReference type="Pfam" id="PF06271">
    <property type="entry name" value="RDD"/>
    <property type="match status" value="1"/>
</dbReference>
<comment type="subcellular location">
    <subcellularLocation>
        <location evidence="1">Cell membrane</location>
        <topology evidence="1">Multi-pass membrane protein</topology>
    </subcellularLocation>
</comment>
<keyword evidence="3" id="KW-0812">Transmembrane</keyword>
<accession>A0A0U2U9I3</accession>
<reference evidence="7 8" key="2">
    <citation type="journal article" date="2016" name="Genome Announc.">
        <title>Complete Genome Sequences of Two Interactive Moderate Thermophiles, Paenibacillus napthalenovorans 32O-Y and Paenibacillus sp. 32O-W.</title>
        <authorList>
            <person name="Butler R.R.III."/>
            <person name="Wang J."/>
            <person name="Stark B.C."/>
            <person name="Pombert J.F."/>
        </authorList>
    </citation>
    <scope>NUCLEOTIDE SEQUENCE [LARGE SCALE GENOMIC DNA]</scope>
    <source>
        <strain evidence="7 8">32O-Y</strain>
    </source>
</reference>
<evidence type="ECO:0000259" key="6">
    <source>
        <dbReference type="Pfam" id="PF06271"/>
    </source>
</evidence>
<dbReference type="PANTHER" id="PTHR36115">
    <property type="entry name" value="PROLINE-RICH ANTIGEN HOMOLOG-RELATED"/>
    <property type="match status" value="1"/>
</dbReference>
<evidence type="ECO:0000256" key="5">
    <source>
        <dbReference type="ARBA" id="ARBA00023136"/>
    </source>
</evidence>
<dbReference type="AlphaFoldDB" id="A0A0U2U9I3"/>
<name>A0A0U2U9I3_9BACL</name>
<evidence type="ECO:0000256" key="1">
    <source>
        <dbReference type="ARBA" id="ARBA00004651"/>
    </source>
</evidence>
<evidence type="ECO:0000313" key="7">
    <source>
        <dbReference type="EMBL" id="ALS22856.1"/>
    </source>
</evidence>
<evidence type="ECO:0000256" key="3">
    <source>
        <dbReference type="ARBA" id="ARBA00022692"/>
    </source>
</evidence>
<dbReference type="InterPro" id="IPR010432">
    <property type="entry name" value="RDD"/>
</dbReference>
<evidence type="ECO:0000313" key="8">
    <source>
        <dbReference type="Proteomes" id="UP000061660"/>
    </source>
</evidence>
<dbReference type="EMBL" id="CP013652">
    <property type="protein sequence ID" value="ALS22856.1"/>
    <property type="molecule type" value="Genomic_DNA"/>
</dbReference>